<accession>A0AA86QZU9</accession>
<reference evidence="2" key="1">
    <citation type="submission" date="2023-06" db="EMBL/GenBank/DDBJ databases">
        <authorList>
            <person name="Kurt Z."/>
        </authorList>
    </citation>
    <scope>NUCLEOTIDE SEQUENCE</scope>
</reference>
<protein>
    <submittedName>
        <fullName evidence="2">Transmembrane domain-containing protein</fullName>
    </submittedName>
    <submittedName>
        <fullName evidence="3">Transmembrane_domain-containing protein</fullName>
    </submittedName>
</protein>
<sequence>MQELRQIGSELRSAAQKIPSYNKKMIIIVGTQFALCIISLVYCIVGMYHQYYKGLVCLVGSLAITSSTYVTVIHRSNPAGILFVDCIVLFVFNYIMSRKWAYLKNDHDIINDFSY</sequence>
<evidence type="ECO:0000313" key="4">
    <source>
        <dbReference type="Proteomes" id="UP001642409"/>
    </source>
</evidence>
<keyword evidence="4" id="KW-1185">Reference proteome</keyword>
<feature type="transmembrane region" description="Helical" evidence="1">
    <location>
        <begin position="25"/>
        <end position="48"/>
    </location>
</feature>
<dbReference type="AlphaFoldDB" id="A0AA86QZU9"/>
<keyword evidence="1 2" id="KW-0812">Transmembrane</keyword>
<gene>
    <name evidence="2" type="ORF">HINF_LOCUS55295</name>
    <name evidence="3" type="ORF">HINF_LOCUS71965</name>
</gene>
<proteinExistence type="predicted"/>
<dbReference type="EMBL" id="CATOUU010001028">
    <property type="protein sequence ID" value="CAI9967650.1"/>
    <property type="molecule type" value="Genomic_DNA"/>
</dbReference>
<evidence type="ECO:0000313" key="3">
    <source>
        <dbReference type="EMBL" id="CAL6103065.1"/>
    </source>
</evidence>
<reference evidence="3 4" key="2">
    <citation type="submission" date="2024-07" db="EMBL/GenBank/DDBJ databases">
        <authorList>
            <person name="Akdeniz Z."/>
        </authorList>
    </citation>
    <scope>NUCLEOTIDE SEQUENCE [LARGE SCALE GENOMIC DNA]</scope>
</reference>
<comment type="caution">
    <text evidence="2">The sequence shown here is derived from an EMBL/GenBank/DDBJ whole genome shotgun (WGS) entry which is preliminary data.</text>
</comment>
<dbReference type="Proteomes" id="UP001642409">
    <property type="component" value="Unassembled WGS sequence"/>
</dbReference>
<name>A0AA86QZU9_9EUKA</name>
<dbReference type="EMBL" id="CAXDID020000562">
    <property type="protein sequence ID" value="CAL6103065.1"/>
    <property type="molecule type" value="Genomic_DNA"/>
</dbReference>
<organism evidence="2">
    <name type="scientific">Hexamita inflata</name>
    <dbReference type="NCBI Taxonomy" id="28002"/>
    <lineage>
        <taxon>Eukaryota</taxon>
        <taxon>Metamonada</taxon>
        <taxon>Diplomonadida</taxon>
        <taxon>Hexamitidae</taxon>
        <taxon>Hexamitinae</taxon>
        <taxon>Hexamita</taxon>
    </lineage>
</organism>
<feature type="transmembrane region" description="Helical" evidence="1">
    <location>
        <begin position="55"/>
        <end position="73"/>
    </location>
</feature>
<evidence type="ECO:0000313" key="2">
    <source>
        <dbReference type="EMBL" id="CAI9967650.1"/>
    </source>
</evidence>
<keyword evidence="1" id="KW-1133">Transmembrane helix</keyword>
<feature type="transmembrane region" description="Helical" evidence="1">
    <location>
        <begin position="79"/>
        <end position="96"/>
    </location>
</feature>
<evidence type="ECO:0000256" key="1">
    <source>
        <dbReference type="SAM" id="Phobius"/>
    </source>
</evidence>
<keyword evidence="1" id="KW-0472">Membrane</keyword>